<evidence type="ECO:0000313" key="8">
    <source>
        <dbReference type="Proteomes" id="UP001597262"/>
    </source>
</evidence>
<dbReference type="InterPro" id="IPR050833">
    <property type="entry name" value="Poly_Biosynth_Transport"/>
</dbReference>
<feature type="transmembrane region" description="Helical" evidence="6">
    <location>
        <begin position="120"/>
        <end position="140"/>
    </location>
</feature>
<feature type="transmembrane region" description="Helical" evidence="6">
    <location>
        <begin position="161"/>
        <end position="179"/>
    </location>
</feature>
<dbReference type="InterPro" id="IPR002797">
    <property type="entry name" value="Polysacc_synth"/>
</dbReference>
<evidence type="ECO:0000256" key="1">
    <source>
        <dbReference type="ARBA" id="ARBA00004651"/>
    </source>
</evidence>
<feature type="transmembrane region" description="Helical" evidence="6">
    <location>
        <begin position="86"/>
        <end position="108"/>
    </location>
</feature>
<dbReference type="EMBL" id="JBHTLM010000014">
    <property type="protein sequence ID" value="MFD1178164.1"/>
    <property type="molecule type" value="Genomic_DNA"/>
</dbReference>
<dbReference type="RefSeq" id="WP_379320606.1">
    <property type="nucleotide sequence ID" value="NZ_JBHTLM010000014.1"/>
</dbReference>
<dbReference type="Pfam" id="PF01943">
    <property type="entry name" value="Polysacc_synt"/>
    <property type="match status" value="1"/>
</dbReference>
<gene>
    <name evidence="7" type="ORF">ACFQ3W_17885</name>
</gene>
<keyword evidence="8" id="KW-1185">Reference proteome</keyword>
<dbReference type="CDD" id="cd13124">
    <property type="entry name" value="MATE_SpoVB_like"/>
    <property type="match status" value="1"/>
</dbReference>
<name>A0ABW3S0F1_9BACL</name>
<feature type="transmembrane region" description="Helical" evidence="6">
    <location>
        <begin position="420"/>
        <end position="439"/>
    </location>
</feature>
<comment type="subcellular location">
    <subcellularLocation>
        <location evidence="1">Cell membrane</location>
        <topology evidence="1">Multi-pass membrane protein</topology>
    </subcellularLocation>
</comment>
<accession>A0ABW3S0F1</accession>
<sequence>MSKKESFVKGTLILAGAALIARVLGLFQRVPLEHILGNVGNASYSQANAAYFMLLTLATAGIPSTLSKMVSERHALNRPNEARRIFIAALIFSLIAGVVMFALLYVLAPYYARGSGVPESVIAIRALAPALLIFPIIAMIRGYLQGRNIMIAGGVSQVIEQIVRVATGIALAFMFYSWGYSGEKIAAGATFGAVIGGVAALAVMLHYSHQLRKKDLAETVSYRHSWSDHRQQSYKEIYTEIFKLSIPMVLTALAVPAVNFIDNSILKPLLSGQLGSYQATYILGILGNRAQMIAGIPPILAIALSQSLVPIISAAFARKDEEHLQRQVTLAMRISVLTGMPIILALGTAAYSVNGLLFSTRDGSSIVALLTFATIFQITMMTSNSILLGINKTNLSMIHVAIGILVKLVASIVLAQFWGIYGIITATGLCFFVITLLNLRAMKIIVPFSIMGNRWTGFFVTIIALGGIGYGLNQAGIQMVAFMPGRIAFFLTCCIVGLGILVLYPVMLIVLRVVRKDELDSYPAPLRKLLMPLMKLQRGGGVERG</sequence>
<evidence type="ECO:0000256" key="6">
    <source>
        <dbReference type="SAM" id="Phobius"/>
    </source>
</evidence>
<reference evidence="8" key="1">
    <citation type="journal article" date="2019" name="Int. J. Syst. Evol. Microbiol.">
        <title>The Global Catalogue of Microorganisms (GCM) 10K type strain sequencing project: providing services to taxonomists for standard genome sequencing and annotation.</title>
        <authorList>
            <consortium name="The Broad Institute Genomics Platform"/>
            <consortium name="The Broad Institute Genome Sequencing Center for Infectious Disease"/>
            <person name="Wu L."/>
            <person name="Ma J."/>
        </authorList>
    </citation>
    <scope>NUCLEOTIDE SEQUENCE [LARGE SCALE GENOMIC DNA]</scope>
    <source>
        <strain evidence="8">CCUG 59189</strain>
    </source>
</reference>
<feature type="transmembrane region" description="Helical" evidence="6">
    <location>
        <begin position="241"/>
        <end position="261"/>
    </location>
</feature>
<keyword evidence="3 6" id="KW-0812">Transmembrane</keyword>
<keyword evidence="2" id="KW-1003">Cell membrane</keyword>
<dbReference type="PANTHER" id="PTHR30250:SF21">
    <property type="entry name" value="LIPID II FLIPPASE MURJ"/>
    <property type="match status" value="1"/>
</dbReference>
<feature type="transmembrane region" description="Helical" evidence="6">
    <location>
        <begin position="365"/>
        <end position="388"/>
    </location>
</feature>
<feature type="transmembrane region" description="Helical" evidence="6">
    <location>
        <begin position="185"/>
        <end position="205"/>
    </location>
</feature>
<feature type="transmembrane region" description="Helical" evidence="6">
    <location>
        <begin position="487"/>
        <end position="511"/>
    </location>
</feature>
<feature type="transmembrane region" description="Helical" evidence="6">
    <location>
        <begin position="49"/>
        <end position="66"/>
    </location>
</feature>
<evidence type="ECO:0000256" key="2">
    <source>
        <dbReference type="ARBA" id="ARBA00022475"/>
    </source>
</evidence>
<evidence type="ECO:0000256" key="4">
    <source>
        <dbReference type="ARBA" id="ARBA00022989"/>
    </source>
</evidence>
<evidence type="ECO:0000256" key="3">
    <source>
        <dbReference type="ARBA" id="ARBA00022692"/>
    </source>
</evidence>
<protein>
    <submittedName>
        <fullName evidence="7">Oligosaccharide flippase family protein</fullName>
    </submittedName>
</protein>
<proteinExistence type="predicted"/>
<feature type="transmembrane region" description="Helical" evidence="6">
    <location>
        <begin position="451"/>
        <end position="472"/>
    </location>
</feature>
<keyword evidence="5 6" id="KW-0472">Membrane</keyword>
<dbReference type="Proteomes" id="UP001597262">
    <property type="component" value="Unassembled WGS sequence"/>
</dbReference>
<dbReference type="PIRSF" id="PIRSF038958">
    <property type="entry name" value="PG_synth_SpoVB"/>
    <property type="match status" value="1"/>
</dbReference>
<keyword evidence="4 6" id="KW-1133">Transmembrane helix</keyword>
<dbReference type="PANTHER" id="PTHR30250">
    <property type="entry name" value="PST FAMILY PREDICTED COLANIC ACID TRANSPORTER"/>
    <property type="match status" value="1"/>
</dbReference>
<feature type="transmembrane region" description="Helical" evidence="6">
    <location>
        <begin position="296"/>
        <end position="318"/>
    </location>
</feature>
<evidence type="ECO:0000256" key="5">
    <source>
        <dbReference type="ARBA" id="ARBA00023136"/>
    </source>
</evidence>
<feature type="transmembrane region" description="Helical" evidence="6">
    <location>
        <begin position="330"/>
        <end position="353"/>
    </location>
</feature>
<evidence type="ECO:0000313" key="7">
    <source>
        <dbReference type="EMBL" id="MFD1178164.1"/>
    </source>
</evidence>
<organism evidence="7 8">
    <name type="scientific">Paenibacillus puldeungensis</name>
    <dbReference type="NCBI Taxonomy" id="696536"/>
    <lineage>
        <taxon>Bacteria</taxon>
        <taxon>Bacillati</taxon>
        <taxon>Bacillota</taxon>
        <taxon>Bacilli</taxon>
        <taxon>Bacillales</taxon>
        <taxon>Paenibacillaceae</taxon>
        <taxon>Paenibacillus</taxon>
    </lineage>
</organism>
<feature type="transmembrane region" description="Helical" evidence="6">
    <location>
        <begin position="395"/>
        <end position="414"/>
    </location>
</feature>
<dbReference type="InterPro" id="IPR024923">
    <property type="entry name" value="PG_synth_SpoVB"/>
</dbReference>
<comment type="caution">
    <text evidence="7">The sequence shown here is derived from an EMBL/GenBank/DDBJ whole genome shotgun (WGS) entry which is preliminary data.</text>
</comment>